<dbReference type="GO" id="GO:0016491">
    <property type="term" value="F:oxidoreductase activity"/>
    <property type="evidence" value="ECO:0007669"/>
    <property type="project" value="UniProtKB-KW"/>
</dbReference>
<dbReference type="PANTHER" id="PTHR43563">
    <property type="entry name" value="AMINE OXIDASE"/>
    <property type="match status" value="1"/>
</dbReference>
<feature type="binding site" evidence="4">
    <location>
        <position position="38"/>
    </location>
    <ligand>
        <name>FAD</name>
        <dbReference type="ChEBI" id="CHEBI:57692"/>
    </ligand>
</feature>
<dbReference type="Gene3D" id="3.50.50.60">
    <property type="entry name" value="FAD/NAD(P)-binding domain"/>
    <property type="match status" value="1"/>
</dbReference>
<dbReference type="InterPro" id="IPR050703">
    <property type="entry name" value="Flavin_MAO"/>
</dbReference>
<evidence type="ECO:0000256" key="4">
    <source>
        <dbReference type="PIRSR" id="PIRSR601613-1"/>
    </source>
</evidence>
<dbReference type="PRINTS" id="PR00757">
    <property type="entry name" value="AMINEOXDASEF"/>
</dbReference>
<protein>
    <submittedName>
        <fullName evidence="7">Pseudooxynicotine oxidase</fullName>
        <ecNumber evidence="7">1.4.3.24</ecNumber>
    </submittedName>
</protein>
<feature type="chain" id="PRO_5024981204" evidence="5">
    <location>
        <begin position="25"/>
        <end position="469"/>
    </location>
</feature>
<evidence type="ECO:0000259" key="6">
    <source>
        <dbReference type="Pfam" id="PF01593"/>
    </source>
</evidence>
<dbReference type="SUPFAM" id="SSF51905">
    <property type="entry name" value="FAD/NAD(P)-binding domain"/>
    <property type="match status" value="1"/>
</dbReference>
<evidence type="ECO:0000256" key="2">
    <source>
        <dbReference type="ARBA" id="ARBA00005995"/>
    </source>
</evidence>
<dbReference type="RefSeq" id="WP_152429532.1">
    <property type="nucleotide sequence ID" value="NZ_CBCSDK010000005.1"/>
</dbReference>
<dbReference type="PANTHER" id="PTHR43563:SF1">
    <property type="entry name" value="AMINE OXIDASE [FLAVIN-CONTAINING] B"/>
    <property type="match status" value="1"/>
</dbReference>
<evidence type="ECO:0000256" key="5">
    <source>
        <dbReference type="SAM" id="SignalP"/>
    </source>
</evidence>
<feature type="domain" description="Amine oxidase" evidence="6">
    <location>
        <begin position="37"/>
        <end position="466"/>
    </location>
</feature>
<dbReference type="InterPro" id="IPR002937">
    <property type="entry name" value="Amino_oxidase"/>
</dbReference>
<dbReference type="EMBL" id="CP045350">
    <property type="protein sequence ID" value="QFT25252.1"/>
    <property type="molecule type" value="Genomic_DNA"/>
</dbReference>
<dbReference type="OrthoDB" id="337830at2"/>
<organism evidence="7 8">
    <name type="scientific">Vibrio aquimaris</name>
    <dbReference type="NCBI Taxonomy" id="2587862"/>
    <lineage>
        <taxon>Bacteria</taxon>
        <taxon>Pseudomonadati</taxon>
        <taxon>Pseudomonadota</taxon>
        <taxon>Gammaproteobacteria</taxon>
        <taxon>Vibrionales</taxon>
        <taxon>Vibrionaceae</taxon>
        <taxon>Vibrio</taxon>
    </lineage>
</organism>
<dbReference type="KEGG" id="vaq:FIV01_02180"/>
<feature type="signal peptide" evidence="5">
    <location>
        <begin position="1"/>
        <end position="24"/>
    </location>
</feature>
<evidence type="ECO:0000313" key="8">
    <source>
        <dbReference type="Proteomes" id="UP000326936"/>
    </source>
</evidence>
<reference evidence="7 8" key="1">
    <citation type="submission" date="2019-10" db="EMBL/GenBank/DDBJ databases">
        <title>Complete genome sequence of Vibrio sp. strain THAF100, isolated from non-filtered water from the water column of tank 6 of a marine aquarium containing stony-coral fragments. Water maintained at 26 degree C.</title>
        <authorList>
            <person name="Ruckert C."/>
            <person name="Franco A."/>
            <person name="Kalinowski J."/>
            <person name="Glaeser S."/>
        </authorList>
    </citation>
    <scope>NUCLEOTIDE SEQUENCE [LARGE SCALE GENOMIC DNA]</scope>
    <source>
        <strain evidence="7 8">THAF100</strain>
    </source>
</reference>
<comment type="similarity">
    <text evidence="2">Belongs to the flavin monoamine oxidase family.</text>
</comment>
<feature type="binding site" evidence="4">
    <location>
        <position position="361"/>
    </location>
    <ligand>
        <name>substrate</name>
    </ligand>
</feature>
<keyword evidence="5" id="KW-0732">Signal</keyword>
<accession>A0A5P9CI93</accession>
<name>A0A5P9CI93_9VIBR</name>
<evidence type="ECO:0000313" key="7">
    <source>
        <dbReference type="EMBL" id="QFT25252.1"/>
    </source>
</evidence>
<dbReference type="Pfam" id="PF01593">
    <property type="entry name" value="Amino_oxidase"/>
    <property type="match status" value="1"/>
</dbReference>
<keyword evidence="3 7" id="KW-0560">Oxidoreductase</keyword>
<dbReference type="SUPFAM" id="SSF54373">
    <property type="entry name" value="FAD-linked reductases, C-terminal domain"/>
    <property type="match status" value="1"/>
</dbReference>
<proteinExistence type="inferred from homology"/>
<sequence length="469" mass="52719">MFSSLFKKLIIMSSCYFISFHSMASDDKKAIVIGAGLSGLTTAYELESKGYQVTVLEAKDRVGGRTATADMGDQHAETGGELLDDKSVHTEVFRYAEMFDVEIVDVGYSDEVEKGAYFLDNKLTHYSDFEKAYPPEVSRDLERFHIAFDNLADNIPDSTNPALAPEAARLDKMTAQEWIESLDLLPSAQVLAEHAIRGEYDEPKNISLLWLSHQAKVYENVDDDKKEIKRFWQGTRAFANAFVEHIKGPVLLNHPVTKVSQGDDGVMVSVQDKEFKADVAVVTVPLTVLDKIEFRPELPQEKQEAVNDINYGSHVKVLLKYSKRFWLENGMGGDVISELPIGWVWEGSERQKGEGGVLIAFTSGDFARQQKAWTDKEIIDNRLEQMEVMFPNSSQYFEYGSVHAWHNDPYIMGGFVAYGPKQITRHWNAFLEPAGKVYFAGEHTAVEYVGYLEGAVRSGIRVANQIANQ</sequence>
<dbReference type="AlphaFoldDB" id="A0A5P9CI93"/>
<gene>
    <name evidence="7" type="primary">pao</name>
    <name evidence="7" type="ORF">FIV01_02180</name>
</gene>
<dbReference type="Proteomes" id="UP000326936">
    <property type="component" value="Chromosome"/>
</dbReference>
<evidence type="ECO:0000256" key="1">
    <source>
        <dbReference type="ARBA" id="ARBA00001974"/>
    </source>
</evidence>
<keyword evidence="8" id="KW-1185">Reference proteome</keyword>
<feature type="binding site" evidence="4">
    <location>
        <position position="256"/>
    </location>
    <ligand>
        <name>FAD</name>
        <dbReference type="ChEBI" id="CHEBI:57692"/>
    </ligand>
</feature>
<dbReference type="InterPro" id="IPR036188">
    <property type="entry name" value="FAD/NAD-bd_sf"/>
</dbReference>
<dbReference type="InterPro" id="IPR001613">
    <property type="entry name" value="Flavin_amine_oxidase"/>
</dbReference>
<feature type="binding site" evidence="4">
    <location>
        <begin position="57"/>
        <end position="58"/>
    </location>
    <ligand>
        <name>FAD</name>
        <dbReference type="ChEBI" id="CHEBI:57692"/>
    </ligand>
</feature>
<comment type="cofactor">
    <cofactor evidence="1">
        <name>FAD</name>
        <dbReference type="ChEBI" id="CHEBI:57692"/>
    </cofactor>
</comment>
<evidence type="ECO:0000256" key="3">
    <source>
        <dbReference type="ARBA" id="ARBA00023002"/>
    </source>
</evidence>
<dbReference type="EC" id="1.4.3.24" evidence="7"/>